<comment type="subcellular location">
    <subcellularLocation>
        <location evidence="1">Membrane</location>
        <topology evidence="1">Multi-pass membrane protein</topology>
    </subcellularLocation>
</comment>
<protein>
    <submittedName>
        <fullName evidence="8">MFS transporter</fullName>
    </submittedName>
</protein>
<keyword evidence="5 6" id="KW-0472">Membrane</keyword>
<sequence>MDAGDGLPVPRRHWAVAAMAFGLSMTVLNGSLANIALPVIARDLDTTAARSIWIVNAFQIAVMVSLLPLSSLGDVLGYRRVFRAGVVVFTLASLICALSDSLTMLVIARTVQGLGAAGIMSVNPALIRFTYPRAALGHGMGINALIVATSAALGPTAAAAILALGPWQWLFAIAVPMGVVSFALSARALPVTEPTPHPFDLPSALLSALSFGLLIGGIDGIGHGHGALVVTAELALAVILGTVFVVRQKALPAPMLPVDIFRRPVFSLSVVSSVCSFTAQGAAFVALPFYLQDVLGLTQVDTGLLMTPWPVAVGVMAPLAGRLSDRYPAGLLGGLGLTLLCAGLLLMAFLPPQPSHIDIAWRMAICGAGFGLFQSPNNRILIGSVPRERSGAAGGVLSTARVMGQTLGAALVALVFGLVVTQAAGPTVALLISAGFAGVAVFTSTMRLARFSGDV</sequence>
<keyword evidence="3 6" id="KW-0812">Transmembrane</keyword>
<dbReference type="PANTHER" id="PTHR42718">
    <property type="entry name" value="MAJOR FACILITATOR SUPERFAMILY MULTIDRUG TRANSPORTER MFSC"/>
    <property type="match status" value="1"/>
</dbReference>
<organism evidence="8 9">
    <name type="scientific">Vineibacter terrae</name>
    <dbReference type="NCBI Taxonomy" id="2586908"/>
    <lineage>
        <taxon>Bacteria</taxon>
        <taxon>Pseudomonadati</taxon>
        <taxon>Pseudomonadota</taxon>
        <taxon>Alphaproteobacteria</taxon>
        <taxon>Hyphomicrobiales</taxon>
        <taxon>Vineibacter</taxon>
    </lineage>
</organism>
<comment type="caution">
    <text evidence="8">The sequence shown here is derived from an EMBL/GenBank/DDBJ whole genome shotgun (WGS) entry which is preliminary data.</text>
</comment>
<dbReference type="InterPro" id="IPR020846">
    <property type="entry name" value="MFS_dom"/>
</dbReference>
<evidence type="ECO:0000313" key="8">
    <source>
        <dbReference type="EMBL" id="TXL79638.1"/>
    </source>
</evidence>
<dbReference type="Pfam" id="PF07690">
    <property type="entry name" value="MFS_1"/>
    <property type="match status" value="1"/>
</dbReference>
<dbReference type="OrthoDB" id="9812221at2"/>
<reference evidence="8 9" key="1">
    <citation type="submission" date="2019-06" db="EMBL/GenBank/DDBJ databases">
        <title>New taxonomy in bacterial strain CC-CFT640, isolated from vineyard.</title>
        <authorList>
            <person name="Lin S.-Y."/>
            <person name="Tsai C.-F."/>
            <person name="Young C.-C."/>
        </authorList>
    </citation>
    <scope>NUCLEOTIDE SEQUENCE [LARGE SCALE GENOMIC DNA]</scope>
    <source>
        <strain evidence="8 9">CC-CFT640</strain>
    </source>
</reference>
<evidence type="ECO:0000256" key="1">
    <source>
        <dbReference type="ARBA" id="ARBA00004141"/>
    </source>
</evidence>
<feature type="transmembrane region" description="Helical" evidence="6">
    <location>
        <begin position="394"/>
        <end position="417"/>
    </location>
</feature>
<dbReference type="CDD" id="cd17321">
    <property type="entry name" value="MFS_MMR_MDR_like"/>
    <property type="match status" value="1"/>
</dbReference>
<name>A0A5C8PTR5_9HYPH</name>
<dbReference type="GO" id="GO:0022857">
    <property type="term" value="F:transmembrane transporter activity"/>
    <property type="evidence" value="ECO:0007669"/>
    <property type="project" value="InterPro"/>
</dbReference>
<feature type="domain" description="Major facilitator superfamily (MFS) profile" evidence="7">
    <location>
        <begin position="15"/>
        <end position="452"/>
    </location>
</feature>
<keyword evidence="2" id="KW-0813">Transport</keyword>
<feature type="transmembrane region" description="Helical" evidence="6">
    <location>
        <begin position="14"/>
        <end position="40"/>
    </location>
</feature>
<dbReference type="SUPFAM" id="SSF103473">
    <property type="entry name" value="MFS general substrate transporter"/>
    <property type="match status" value="1"/>
</dbReference>
<evidence type="ECO:0000256" key="2">
    <source>
        <dbReference type="ARBA" id="ARBA00022448"/>
    </source>
</evidence>
<dbReference type="InterPro" id="IPR011701">
    <property type="entry name" value="MFS"/>
</dbReference>
<evidence type="ECO:0000256" key="6">
    <source>
        <dbReference type="SAM" id="Phobius"/>
    </source>
</evidence>
<evidence type="ECO:0000256" key="3">
    <source>
        <dbReference type="ARBA" id="ARBA00022692"/>
    </source>
</evidence>
<evidence type="ECO:0000256" key="5">
    <source>
        <dbReference type="ARBA" id="ARBA00023136"/>
    </source>
</evidence>
<feature type="transmembrane region" description="Helical" evidence="6">
    <location>
        <begin position="266"/>
        <end position="291"/>
    </location>
</feature>
<dbReference type="FunFam" id="1.20.1250.20:FF:000168">
    <property type="entry name" value="Transporter, major facilitator family"/>
    <property type="match status" value="1"/>
</dbReference>
<dbReference type="Gene3D" id="1.20.1720.10">
    <property type="entry name" value="Multidrug resistance protein D"/>
    <property type="match status" value="1"/>
</dbReference>
<dbReference type="Gene3D" id="1.20.1250.20">
    <property type="entry name" value="MFS general substrate transporter like domains"/>
    <property type="match status" value="1"/>
</dbReference>
<gene>
    <name evidence="8" type="ORF">FHP25_06165</name>
</gene>
<accession>A0A5C8PTR5</accession>
<dbReference type="FunFam" id="1.20.1720.10:FF:000011">
    <property type="entry name" value="Transporter, major facilitator family"/>
    <property type="match status" value="1"/>
</dbReference>
<proteinExistence type="predicted"/>
<keyword evidence="4 6" id="KW-1133">Transmembrane helix</keyword>
<evidence type="ECO:0000256" key="4">
    <source>
        <dbReference type="ARBA" id="ARBA00022989"/>
    </source>
</evidence>
<feature type="transmembrane region" description="Helical" evidence="6">
    <location>
        <begin position="169"/>
        <end position="189"/>
    </location>
</feature>
<feature type="transmembrane region" description="Helical" evidence="6">
    <location>
        <begin position="52"/>
        <end position="69"/>
    </location>
</feature>
<dbReference type="EMBL" id="VDUZ01000005">
    <property type="protein sequence ID" value="TXL79638.1"/>
    <property type="molecule type" value="Genomic_DNA"/>
</dbReference>
<feature type="transmembrane region" description="Helical" evidence="6">
    <location>
        <begin position="113"/>
        <end position="131"/>
    </location>
</feature>
<keyword evidence="9" id="KW-1185">Reference proteome</keyword>
<feature type="transmembrane region" description="Helical" evidence="6">
    <location>
        <begin position="303"/>
        <end position="320"/>
    </location>
</feature>
<evidence type="ECO:0000313" key="9">
    <source>
        <dbReference type="Proteomes" id="UP000321638"/>
    </source>
</evidence>
<evidence type="ECO:0000259" key="7">
    <source>
        <dbReference type="PROSITE" id="PS50850"/>
    </source>
</evidence>
<dbReference type="InterPro" id="IPR036259">
    <property type="entry name" value="MFS_trans_sf"/>
</dbReference>
<feature type="transmembrane region" description="Helical" evidence="6">
    <location>
        <begin position="327"/>
        <end position="350"/>
    </location>
</feature>
<feature type="transmembrane region" description="Helical" evidence="6">
    <location>
        <begin position="81"/>
        <end position="107"/>
    </location>
</feature>
<dbReference type="AlphaFoldDB" id="A0A5C8PTR5"/>
<dbReference type="GO" id="GO:0016020">
    <property type="term" value="C:membrane"/>
    <property type="evidence" value="ECO:0007669"/>
    <property type="project" value="UniProtKB-SubCell"/>
</dbReference>
<dbReference type="PANTHER" id="PTHR42718:SF9">
    <property type="entry name" value="MAJOR FACILITATOR SUPERFAMILY MULTIDRUG TRANSPORTER MFSC"/>
    <property type="match status" value="1"/>
</dbReference>
<feature type="transmembrane region" description="Helical" evidence="6">
    <location>
        <begin position="423"/>
        <end position="442"/>
    </location>
</feature>
<feature type="transmembrane region" description="Helical" evidence="6">
    <location>
        <begin position="143"/>
        <end position="163"/>
    </location>
</feature>
<dbReference type="PROSITE" id="PS50850">
    <property type="entry name" value="MFS"/>
    <property type="match status" value="1"/>
</dbReference>
<feature type="transmembrane region" description="Helical" evidence="6">
    <location>
        <begin position="227"/>
        <end position="246"/>
    </location>
</feature>
<dbReference type="Proteomes" id="UP000321638">
    <property type="component" value="Unassembled WGS sequence"/>
</dbReference>